<accession>A0AAU9RS85</accession>
<evidence type="ECO:0000313" key="2">
    <source>
        <dbReference type="Proteomes" id="UP000836841"/>
    </source>
</evidence>
<proteinExistence type="predicted"/>
<sequence length="81" mass="8945">TLKITPNRCPDHTRAAATVSDQAKAYALVSVSVRRSVHETTPSHRVLDHAATIHRRRYLSSKLRPLYLFPVVGVATSLSVP</sequence>
<keyword evidence="2" id="KW-1185">Reference proteome</keyword>
<reference evidence="1 2" key="1">
    <citation type="submission" date="2022-03" db="EMBL/GenBank/DDBJ databases">
        <authorList>
            <person name="Nunn A."/>
            <person name="Chopra R."/>
            <person name="Nunn A."/>
            <person name="Contreras Garrido A."/>
        </authorList>
    </citation>
    <scope>NUCLEOTIDE SEQUENCE [LARGE SCALE GENOMIC DNA]</scope>
</reference>
<name>A0AAU9RS85_THLAR</name>
<dbReference type="EMBL" id="OU466858">
    <property type="protein sequence ID" value="CAH2046599.1"/>
    <property type="molecule type" value="Genomic_DNA"/>
</dbReference>
<dbReference type="Proteomes" id="UP000836841">
    <property type="component" value="Chromosome 2"/>
</dbReference>
<dbReference type="AlphaFoldDB" id="A0AAU9RS85"/>
<feature type="non-terminal residue" evidence="1">
    <location>
        <position position="81"/>
    </location>
</feature>
<gene>
    <name evidence="1" type="ORF">TAV2_LOCUS7837</name>
</gene>
<protein>
    <submittedName>
        <fullName evidence="1">Uncharacterized protein</fullName>
    </submittedName>
</protein>
<organism evidence="1 2">
    <name type="scientific">Thlaspi arvense</name>
    <name type="common">Field penny-cress</name>
    <dbReference type="NCBI Taxonomy" id="13288"/>
    <lineage>
        <taxon>Eukaryota</taxon>
        <taxon>Viridiplantae</taxon>
        <taxon>Streptophyta</taxon>
        <taxon>Embryophyta</taxon>
        <taxon>Tracheophyta</taxon>
        <taxon>Spermatophyta</taxon>
        <taxon>Magnoliopsida</taxon>
        <taxon>eudicotyledons</taxon>
        <taxon>Gunneridae</taxon>
        <taxon>Pentapetalae</taxon>
        <taxon>rosids</taxon>
        <taxon>malvids</taxon>
        <taxon>Brassicales</taxon>
        <taxon>Brassicaceae</taxon>
        <taxon>Thlaspideae</taxon>
        <taxon>Thlaspi</taxon>
    </lineage>
</organism>
<evidence type="ECO:0000313" key="1">
    <source>
        <dbReference type="EMBL" id="CAH2046599.1"/>
    </source>
</evidence>